<dbReference type="Gene3D" id="1.10.10.2910">
    <property type="match status" value="1"/>
</dbReference>
<feature type="domain" description="IrrE N-terminal-like" evidence="1">
    <location>
        <begin position="73"/>
        <end position="102"/>
    </location>
</feature>
<sequence length="125" mass="13746">MKRGFKAHAENLATELRSETGTPLLGAFDPFAFSSMYGIPVVKLSELEGPERDYLLGSGNDVFSGMLIPNRAGVVILINDSHSIQRQRATFCHEIAHFVLEHPFEISFSADRSCGLGGEYEEEAV</sequence>
<evidence type="ECO:0000313" key="2">
    <source>
        <dbReference type="EMBL" id="THJ29720.1"/>
    </source>
</evidence>
<gene>
    <name evidence="2" type="ORF">E6L38_04860</name>
</gene>
<evidence type="ECO:0000313" key="3">
    <source>
        <dbReference type="Proteomes" id="UP000306697"/>
    </source>
</evidence>
<protein>
    <submittedName>
        <fullName evidence="2">ImmA/IrrE family metallo-endopeptidase</fullName>
    </submittedName>
</protein>
<dbReference type="Pfam" id="PF06114">
    <property type="entry name" value="Peptidase_M78"/>
    <property type="match status" value="1"/>
</dbReference>
<dbReference type="EMBL" id="SSWL01000006">
    <property type="protein sequence ID" value="THJ29720.1"/>
    <property type="molecule type" value="Genomic_DNA"/>
</dbReference>
<dbReference type="Proteomes" id="UP000306697">
    <property type="component" value="Unassembled WGS sequence"/>
</dbReference>
<name>A0A4S5BCB0_BIFLI</name>
<organism evidence="2 3">
    <name type="scientific">Bifidobacterium longum subsp. infantis</name>
    <dbReference type="NCBI Taxonomy" id="1682"/>
    <lineage>
        <taxon>Bacteria</taxon>
        <taxon>Bacillati</taxon>
        <taxon>Actinomycetota</taxon>
        <taxon>Actinomycetes</taxon>
        <taxon>Bifidobacteriales</taxon>
        <taxon>Bifidobacteriaceae</taxon>
        <taxon>Bifidobacterium</taxon>
    </lineage>
</organism>
<proteinExistence type="predicted"/>
<comment type="caution">
    <text evidence="2">The sequence shown here is derived from an EMBL/GenBank/DDBJ whole genome shotgun (WGS) entry which is preliminary data.</text>
</comment>
<dbReference type="AlphaFoldDB" id="A0A4S5BCB0"/>
<evidence type="ECO:0000259" key="1">
    <source>
        <dbReference type="Pfam" id="PF06114"/>
    </source>
</evidence>
<reference evidence="2 3" key="1">
    <citation type="submission" date="2019-04" db="EMBL/GenBank/DDBJ databases">
        <title>Genome Announcement To Ensure Probiotic Safety of Bifidobacterium longum subsp infantis UBBI-01.</title>
        <authorList>
            <person name="Sulthana A."/>
            <person name="Lakshmi S.G."/>
            <person name="Madempudi R.S."/>
        </authorList>
    </citation>
    <scope>NUCLEOTIDE SEQUENCE [LARGE SCALE GENOMIC DNA]</scope>
    <source>
        <strain evidence="2 3">UBBI-01</strain>
    </source>
</reference>
<accession>A0A4S5BCB0</accession>
<dbReference type="RefSeq" id="WP_136500438.1">
    <property type="nucleotide sequence ID" value="NZ_JBHDYN010000002.1"/>
</dbReference>
<dbReference type="InterPro" id="IPR010359">
    <property type="entry name" value="IrrE_HExxH"/>
</dbReference>